<dbReference type="InterPro" id="IPR032710">
    <property type="entry name" value="NTF2-like_dom_sf"/>
</dbReference>
<accession>A0A1X9N9B5</accession>
<organism evidence="2 3">
    <name type="scientific">Oceanicoccus sagamiensis</name>
    <dbReference type="NCBI Taxonomy" id="716816"/>
    <lineage>
        <taxon>Bacteria</taxon>
        <taxon>Pseudomonadati</taxon>
        <taxon>Pseudomonadota</taxon>
        <taxon>Gammaproteobacteria</taxon>
        <taxon>Cellvibrionales</taxon>
        <taxon>Spongiibacteraceae</taxon>
        <taxon>Oceanicoccus</taxon>
    </lineage>
</organism>
<dbReference type="SUPFAM" id="SSF54427">
    <property type="entry name" value="NTF2-like"/>
    <property type="match status" value="1"/>
</dbReference>
<dbReference type="Proteomes" id="UP000193450">
    <property type="component" value="Chromosome"/>
</dbReference>
<reference evidence="2 3" key="1">
    <citation type="submission" date="2016-11" db="EMBL/GenBank/DDBJ databases">
        <title>Trade-off between light-utilization and light-protection in marine flavobacteria.</title>
        <authorList>
            <person name="Kumagai Y."/>
        </authorList>
    </citation>
    <scope>NUCLEOTIDE SEQUENCE [LARGE SCALE GENOMIC DNA]</scope>
    <source>
        <strain evidence="2 3">NBRC 107125</strain>
    </source>
</reference>
<dbReference type="KEGG" id="osg:BST96_05805"/>
<evidence type="ECO:0000313" key="2">
    <source>
        <dbReference type="EMBL" id="ARN73674.1"/>
    </source>
</evidence>
<evidence type="ECO:0000259" key="1">
    <source>
        <dbReference type="Pfam" id="PF12680"/>
    </source>
</evidence>
<name>A0A1X9N9B5_9GAMM</name>
<evidence type="ECO:0000313" key="3">
    <source>
        <dbReference type="Proteomes" id="UP000193450"/>
    </source>
</evidence>
<dbReference type="EMBL" id="CP019343">
    <property type="protein sequence ID" value="ARN73674.1"/>
    <property type="molecule type" value="Genomic_DNA"/>
</dbReference>
<dbReference type="Pfam" id="PF12680">
    <property type="entry name" value="SnoaL_2"/>
    <property type="match status" value="1"/>
</dbReference>
<feature type="domain" description="SnoaL-like" evidence="1">
    <location>
        <begin position="11"/>
        <end position="111"/>
    </location>
</feature>
<sequence length="124" mass="13772">MYTPDEVRSLVTRYIDMMCNNDIDGIMELYAEGAVSEDPVGGPAHEGKDAIRAFYAAVTPALHVELKGPVCVAANSCAFLLLARHNFEDHSSYLDATDVFTFNDEGKITHMQAFWNMADVREQP</sequence>
<proteinExistence type="predicted"/>
<dbReference type="InterPro" id="IPR037401">
    <property type="entry name" value="SnoaL-like"/>
</dbReference>
<protein>
    <recommendedName>
        <fullName evidence="1">SnoaL-like domain-containing protein</fullName>
    </recommendedName>
</protein>
<dbReference type="STRING" id="716816.BST96_05805"/>
<keyword evidence="3" id="KW-1185">Reference proteome</keyword>
<dbReference type="Gene3D" id="3.10.450.50">
    <property type="match status" value="1"/>
</dbReference>
<dbReference type="RefSeq" id="WP_169713922.1">
    <property type="nucleotide sequence ID" value="NZ_CP019343.1"/>
</dbReference>
<dbReference type="AlphaFoldDB" id="A0A1X9N9B5"/>
<gene>
    <name evidence="2" type="ORF">BST96_05805</name>
</gene>